<protein>
    <recommendedName>
        <fullName evidence="5">Large ribosomal subunit protein uL11m</fullName>
    </recommendedName>
    <alternativeName>
        <fullName evidence="6">39S ribosomal protein L11, mitochondrial</fullName>
    </alternativeName>
</protein>
<dbReference type="EMBL" id="AFYH01130595">
    <property type="status" value="NOT_ANNOTATED_CDS"/>
    <property type="molecule type" value="Genomic_DNA"/>
</dbReference>
<evidence type="ECO:0000256" key="2">
    <source>
        <dbReference type="ARBA" id="ARBA00022980"/>
    </source>
</evidence>
<evidence type="ECO:0000256" key="7">
    <source>
        <dbReference type="RuleBase" id="RU003978"/>
    </source>
</evidence>
<dbReference type="InterPro" id="IPR000911">
    <property type="entry name" value="Ribosomal_uL11"/>
</dbReference>
<comment type="similarity">
    <text evidence="1 7">Belongs to the universal ribosomal protein uL11 family.</text>
</comment>
<keyword evidence="2 7" id="KW-0689">Ribosomal protein</keyword>
<dbReference type="SUPFAM" id="SSF54747">
    <property type="entry name" value="Ribosomal L11/L12e N-terminal domain"/>
    <property type="match status" value="1"/>
</dbReference>
<sequence length="153" mass="16980">QRGIPIGQFCKDFNEKTKEIKEGIPLPIKIYVKPPKIYTLKSTPPTSCYLLVNRGGMGEGACRTRHEVAGMVTVKHIYEIAQVKIKDESFTIRNMSLEDVAKSIIGSARSLGIKVVKDLTAEDYGNFLQEQEEKRKVEAEALAAEAAGLVKKK</sequence>
<organism evidence="10 11">
    <name type="scientific">Latimeria chalumnae</name>
    <name type="common">Coelacanth</name>
    <dbReference type="NCBI Taxonomy" id="7897"/>
    <lineage>
        <taxon>Eukaryota</taxon>
        <taxon>Metazoa</taxon>
        <taxon>Chordata</taxon>
        <taxon>Craniata</taxon>
        <taxon>Vertebrata</taxon>
        <taxon>Euteleostomi</taxon>
        <taxon>Coelacanthiformes</taxon>
        <taxon>Coelacanthidae</taxon>
        <taxon>Latimeria</taxon>
    </lineage>
</organism>
<evidence type="ECO:0000313" key="11">
    <source>
        <dbReference type="Proteomes" id="UP000008672"/>
    </source>
</evidence>
<dbReference type="PANTHER" id="PTHR11661">
    <property type="entry name" value="60S RIBOSOMAL PROTEIN L12"/>
    <property type="match status" value="1"/>
</dbReference>
<proteinExistence type="inferred from homology"/>
<dbReference type="InterPro" id="IPR020783">
    <property type="entry name" value="Ribosomal_uL11_C"/>
</dbReference>
<evidence type="ECO:0000256" key="3">
    <source>
        <dbReference type="ARBA" id="ARBA00023274"/>
    </source>
</evidence>
<dbReference type="GO" id="GO:0005762">
    <property type="term" value="C:mitochondrial large ribosomal subunit"/>
    <property type="evidence" value="ECO:0007669"/>
    <property type="project" value="TreeGrafter"/>
</dbReference>
<dbReference type="Proteomes" id="UP000008672">
    <property type="component" value="Unassembled WGS sequence"/>
</dbReference>
<dbReference type="FunFam" id="1.10.10.250:FF:000003">
    <property type="entry name" value="Mitochondrial ribosomal protein L11"/>
    <property type="match status" value="1"/>
</dbReference>
<dbReference type="EMBL" id="AFYH01130593">
    <property type="status" value="NOT_ANNOTATED_CDS"/>
    <property type="molecule type" value="Genomic_DNA"/>
</dbReference>
<dbReference type="InParanoid" id="H3AA50"/>
<keyword evidence="11" id="KW-1185">Reference proteome</keyword>
<dbReference type="GO" id="GO:0070180">
    <property type="term" value="F:large ribosomal subunit rRNA binding"/>
    <property type="evidence" value="ECO:0007669"/>
    <property type="project" value="TreeGrafter"/>
</dbReference>
<dbReference type="eggNOG" id="KOG3257">
    <property type="taxonomic scope" value="Eukaryota"/>
</dbReference>
<dbReference type="FunCoup" id="H3AA50">
    <property type="interactions" value="1936"/>
</dbReference>
<dbReference type="InterPro" id="IPR036769">
    <property type="entry name" value="Ribosomal_uL11_C_sf"/>
</dbReference>
<dbReference type="HAMAP" id="MF_00736">
    <property type="entry name" value="Ribosomal_uL11"/>
    <property type="match status" value="1"/>
</dbReference>
<dbReference type="SMART" id="SM00649">
    <property type="entry name" value="RL11"/>
    <property type="match status" value="1"/>
</dbReference>
<dbReference type="Pfam" id="PF03946">
    <property type="entry name" value="Ribosomal_L11_N"/>
    <property type="match status" value="1"/>
</dbReference>
<dbReference type="AlphaFoldDB" id="H3AA50"/>
<evidence type="ECO:0000313" key="10">
    <source>
        <dbReference type="Ensembl" id="ENSLACP00000006521.1"/>
    </source>
</evidence>
<evidence type="ECO:0000256" key="6">
    <source>
        <dbReference type="ARBA" id="ARBA00041455"/>
    </source>
</evidence>
<dbReference type="CDD" id="cd00349">
    <property type="entry name" value="Ribosomal_L11"/>
    <property type="match status" value="1"/>
</dbReference>
<gene>
    <name evidence="10" type="primary">MRPL11</name>
</gene>
<evidence type="ECO:0000256" key="5">
    <source>
        <dbReference type="ARBA" id="ARBA00040104"/>
    </source>
</evidence>
<dbReference type="EMBL" id="AFYH01130596">
    <property type="status" value="NOT_ANNOTATED_CDS"/>
    <property type="molecule type" value="Genomic_DNA"/>
</dbReference>
<reference evidence="11" key="1">
    <citation type="submission" date="2011-08" db="EMBL/GenBank/DDBJ databases">
        <title>The draft genome of Latimeria chalumnae.</title>
        <authorList>
            <person name="Di Palma F."/>
            <person name="Alfoldi J."/>
            <person name="Johnson J."/>
            <person name="Berlin A."/>
            <person name="Gnerre S."/>
            <person name="Jaffe D."/>
            <person name="MacCallum I."/>
            <person name="Young S."/>
            <person name="Walker B.J."/>
            <person name="Lander E."/>
            <person name="Lindblad-Toh K."/>
        </authorList>
    </citation>
    <scope>NUCLEOTIDE SEQUENCE [LARGE SCALE GENOMIC DNA]</scope>
    <source>
        <strain evidence="11">Wild caught</strain>
    </source>
</reference>
<dbReference type="Gene3D" id="1.10.10.250">
    <property type="entry name" value="Ribosomal protein L11, C-terminal domain"/>
    <property type="match status" value="1"/>
</dbReference>
<dbReference type="Ensembl" id="ENSLACT00000006574.1">
    <property type="protein sequence ID" value="ENSLACP00000006521.1"/>
    <property type="gene ID" value="ENSLACG00000005779.1"/>
</dbReference>
<dbReference type="EMBL" id="AFYH01130597">
    <property type="status" value="NOT_ANNOTATED_CDS"/>
    <property type="molecule type" value="Genomic_DNA"/>
</dbReference>
<dbReference type="STRING" id="7897.ENSLACP00000006521"/>
<dbReference type="InterPro" id="IPR036796">
    <property type="entry name" value="Ribosomal_uL11_N_sf"/>
</dbReference>
<dbReference type="PANTHER" id="PTHR11661:SF1">
    <property type="entry name" value="LARGE RIBOSOMAL SUBUNIT PROTEIN UL11M"/>
    <property type="match status" value="1"/>
</dbReference>
<accession>H3AA50</accession>
<reference evidence="10" key="2">
    <citation type="submission" date="2025-08" db="UniProtKB">
        <authorList>
            <consortium name="Ensembl"/>
        </authorList>
    </citation>
    <scope>IDENTIFICATION</scope>
</reference>
<dbReference type="GO" id="GO:0003735">
    <property type="term" value="F:structural constituent of ribosome"/>
    <property type="evidence" value="ECO:0007669"/>
    <property type="project" value="InterPro"/>
</dbReference>
<dbReference type="InterPro" id="IPR020784">
    <property type="entry name" value="Ribosomal_uL11_N"/>
</dbReference>
<name>H3AA50_LATCH</name>
<evidence type="ECO:0000259" key="8">
    <source>
        <dbReference type="Pfam" id="PF00298"/>
    </source>
</evidence>
<evidence type="ECO:0000256" key="4">
    <source>
        <dbReference type="ARBA" id="ARBA00038782"/>
    </source>
</evidence>
<keyword evidence="3 7" id="KW-0687">Ribonucleoprotein</keyword>
<evidence type="ECO:0000259" key="9">
    <source>
        <dbReference type="Pfam" id="PF03946"/>
    </source>
</evidence>
<comment type="subunit">
    <text evidence="4">Component of the mitochondrial ribosome large subunit (39S) which comprises a 16S rRNA and about 50 distinct proteins.</text>
</comment>
<feature type="domain" description="Large ribosomal subunit protein uL11 C-terminal" evidence="8">
    <location>
        <begin position="43"/>
        <end position="115"/>
    </location>
</feature>
<dbReference type="Gene3D" id="3.30.1550.10">
    <property type="entry name" value="Ribosomal protein L11/L12, N-terminal domain"/>
    <property type="match status" value="1"/>
</dbReference>
<dbReference type="GeneTree" id="ENSGT00390000003153"/>
<reference evidence="10" key="3">
    <citation type="submission" date="2025-09" db="UniProtKB">
        <authorList>
            <consortium name="Ensembl"/>
        </authorList>
    </citation>
    <scope>IDENTIFICATION</scope>
</reference>
<dbReference type="OMA" id="IMSFCKD"/>
<dbReference type="EMBL" id="AFYH01130594">
    <property type="status" value="NOT_ANNOTATED_CDS"/>
    <property type="molecule type" value="Genomic_DNA"/>
</dbReference>
<dbReference type="Pfam" id="PF00298">
    <property type="entry name" value="Ribosomal_L11"/>
    <property type="match status" value="1"/>
</dbReference>
<dbReference type="Bgee" id="ENSLACG00000005779">
    <property type="expression patterns" value="Expressed in muscle tissue and 6 other cell types or tissues"/>
</dbReference>
<evidence type="ECO:0000256" key="1">
    <source>
        <dbReference type="ARBA" id="ARBA00010537"/>
    </source>
</evidence>
<dbReference type="SUPFAM" id="SSF46906">
    <property type="entry name" value="Ribosomal protein L11, C-terminal domain"/>
    <property type="match status" value="1"/>
</dbReference>
<dbReference type="HOGENOM" id="CLU_074237_1_1_1"/>
<feature type="domain" description="Large ribosomal subunit protein uL11 N-terminal" evidence="9">
    <location>
        <begin position="1"/>
        <end position="34"/>
    </location>
</feature>
<dbReference type="GO" id="GO:0006412">
    <property type="term" value="P:translation"/>
    <property type="evidence" value="ECO:0007669"/>
    <property type="project" value="InterPro"/>
</dbReference>